<dbReference type="SMART" id="SM00244">
    <property type="entry name" value="PHB"/>
    <property type="match status" value="1"/>
</dbReference>
<dbReference type="PANTHER" id="PTHR43446:SF1">
    <property type="entry name" value="BAND 7 DOMAIN-CONTAINING PROTEIN"/>
    <property type="match status" value="1"/>
</dbReference>
<keyword evidence="3" id="KW-1185">Reference proteome</keyword>
<dbReference type="InterPro" id="IPR001107">
    <property type="entry name" value="Band_7"/>
</dbReference>
<proteinExistence type="predicted"/>
<sequence length="258" mass="27707">MSSAPAAEHMERSVAIGEMPLAATACNLLFCPFNWTVGYTTVHVREIQVAEYCGVVTVVRDEPGLYRQDVCGLSERRVSTAVQVLDLPNAKVVDAGGAPVLVSAIVNYKVVDGLQALYNVQNHGQFVFVNAQAVLKNIVGSRTYAELKTETASISLELARELQPVVDCAGVKIMSVALNELNYAPEIASNMLKKQAAGALLEARQLIVQGAVQISQDAIVALEEGGRLKLNNEDKVRMVTNLLTVTCSDHDAQPTVSV</sequence>
<dbReference type="Proteomes" id="UP001165060">
    <property type="component" value="Unassembled WGS sequence"/>
</dbReference>
<organism evidence="2 3">
    <name type="scientific">Tetraparma gracilis</name>
    <dbReference type="NCBI Taxonomy" id="2962635"/>
    <lineage>
        <taxon>Eukaryota</taxon>
        <taxon>Sar</taxon>
        <taxon>Stramenopiles</taxon>
        <taxon>Ochrophyta</taxon>
        <taxon>Bolidophyceae</taxon>
        <taxon>Parmales</taxon>
        <taxon>Triparmaceae</taxon>
        <taxon>Tetraparma</taxon>
    </lineage>
</organism>
<protein>
    <recommendedName>
        <fullName evidence="1">Band 7 domain-containing protein</fullName>
    </recommendedName>
</protein>
<dbReference type="Pfam" id="PF01145">
    <property type="entry name" value="Band_7"/>
    <property type="match status" value="1"/>
</dbReference>
<reference evidence="2 3" key="1">
    <citation type="journal article" date="2023" name="Commun. Biol.">
        <title>Genome analysis of Parmales, the sister group of diatoms, reveals the evolutionary specialization of diatoms from phago-mixotrophs to photoautotrophs.</title>
        <authorList>
            <person name="Ban H."/>
            <person name="Sato S."/>
            <person name="Yoshikawa S."/>
            <person name="Yamada K."/>
            <person name="Nakamura Y."/>
            <person name="Ichinomiya M."/>
            <person name="Sato N."/>
            <person name="Blanc-Mathieu R."/>
            <person name="Endo H."/>
            <person name="Kuwata A."/>
            <person name="Ogata H."/>
        </authorList>
    </citation>
    <scope>NUCLEOTIDE SEQUENCE [LARGE SCALE GENOMIC DNA]</scope>
</reference>
<dbReference type="InterPro" id="IPR036013">
    <property type="entry name" value="Band_7/SPFH_dom_sf"/>
</dbReference>
<feature type="domain" description="Band 7" evidence="1">
    <location>
        <begin position="37"/>
        <end position="195"/>
    </location>
</feature>
<evidence type="ECO:0000313" key="3">
    <source>
        <dbReference type="Proteomes" id="UP001165060"/>
    </source>
</evidence>
<dbReference type="SUPFAM" id="SSF117892">
    <property type="entry name" value="Band 7/SPFH domain"/>
    <property type="match status" value="1"/>
</dbReference>
<dbReference type="Gene3D" id="3.30.479.30">
    <property type="entry name" value="Band 7 domain"/>
    <property type="match status" value="1"/>
</dbReference>
<accession>A0ABQ6MRB4</accession>
<dbReference type="EMBL" id="BRYB01000471">
    <property type="protein sequence ID" value="GMI30630.1"/>
    <property type="molecule type" value="Genomic_DNA"/>
</dbReference>
<gene>
    <name evidence="2" type="ORF">TeGR_g656</name>
</gene>
<name>A0ABQ6MRB4_9STRA</name>
<evidence type="ECO:0000259" key="1">
    <source>
        <dbReference type="SMART" id="SM00244"/>
    </source>
</evidence>
<evidence type="ECO:0000313" key="2">
    <source>
        <dbReference type="EMBL" id="GMI30630.1"/>
    </source>
</evidence>
<comment type="caution">
    <text evidence="2">The sequence shown here is derived from an EMBL/GenBank/DDBJ whole genome shotgun (WGS) entry which is preliminary data.</text>
</comment>
<dbReference type="PANTHER" id="PTHR43446">
    <property type="entry name" value="MEMBRANE PROTEIN-RELATED"/>
    <property type="match status" value="1"/>
</dbReference>